<protein>
    <recommendedName>
        <fullName evidence="4">SH3 domain-containing protein</fullName>
    </recommendedName>
</protein>
<dbReference type="SMART" id="SM00326">
    <property type="entry name" value="SH3"/>
    <property type="match status" value="1"/>
</dbReference>
<evidence type="ECO:0000313" key="5">
    <source>
        <dbReference type="EMBL" id="KAE9461998.1"/>
    </source>
</evidence>
<dbReference type="InterPro" id="IPR050384">
    <property type="entry name" value="Endophilin_SH3RF"/>
</dbReference>
<keyword evidence="3" id="KW-0175">Coiled coil</keyword>
<dbReference type="PANTHER" id="PTHR14167">
    <property type="entry name" value="SH3 DOMAIN-CONTAINING"/>
    <property type="match status" value="1"/>
</dbReference>
<name>A0A6A4M5X2_9ERIC</name>
<dbReference type="SUPFAM" id="SSF103657">
    <property type="entry name" value="BAR/IMD domain-like"/>
    <property type="match status" value="1"/>
</dbReference>
<reference evidence="5 6" key="1">
    <citation type="journal article" date="2019" name="Genome Biol. Evol.">
        <title>The Rhododendron genome and chromosomal organization provide insight into shared whole-genome duplications across the heath family (Ericaceae).</title>
        <authorList>
            <person name="Soza V.L."/>
            <person name="Lindsley D."/>
            <person name="Waalkes A."/>
            <person name="Ramage E."/>
            <person name="Patwardhan R.P."/>
            <person name="Burton J.N."/>
            <person name="Adey A."/>
            <person name="Kumar A."/>
            <person name="Qiu R."/>
            <person name="Shendure J."/>
            <person name="Hall B."/>
        </authorList>
    </citation>
    <scope>NUCLEOTIDE SEQUENCE [LARGE SCALE GENOMIC DNA]</scope>
    <source>
        <strain evidence="5">RSF 1966-606</strain>
    </source>
</reference>
<evidence type="ECO:0000256" key="2">
    <source>
        <dbReference type="PROSITE-ProRule" id="PRU00192"/>
    </source>
</evidence>
<dbReference type="InterPro" id="IPR027267">
    <property type="entry name" value="AH/BAR_dom_sf"/>
</dbReference>
<dbReference type="PANTHER" id="PTHR14167:SF77">
    <property type="entry name" value="SH3 DOMAIN-CONTAINING PROTEIN 3"/>
    <property type="match status" value="1"/>
</dbReference>
<dbReference type="Gene3D" id="2.30.30.40">
    <property type="entry name" value="SH3 Domains"/>
    <property type="match status" value="1"/>
</dbReference>
<gene>
    <name evidence="5" type="ORF">C3L33_06106</name>
</gene>
<feature type="domain" description="SH3" evidence="4">
    <location>
        <begin position="293"/>
        <end position="352"/>
    </location>
</feature>
<dbReference type="Proteomes" id="UP000428333">
    <property type="component" value="Linkage Group LG04"/>
</dbReference>
<feature type="coiled-coil region" evidence="3">
    <location>
        <begin position="162"/>
        <end position="225"/>
    </location>
</feature>
<dbReference type="SUPFAM" id="SSF50044">
    <property type="entry name" value="SH3-domain"/>
    <property type="match status" value="1"/>
</dbReference>
<dbReference type="PROSITE" id="PS50002">
    <property type="entry name" value="SH3"/>
    <property type="match status" value="1"/>
</dbReference>
<sequence>MDALRRQASKLRDQVAKQQQAVIKQISGSGYESSDVMVIDEVEMQRHQQLEQLYRSTRAGRDFQKEIVKAAEAFTTIAYKHIETGTKLSEECFKYAVENSDDKILAKAASLYGDACKNVEKEHEDLNRQLFSQVCGLSMINLHSIYTQIIEPLRAMAAGVPLEDARHLAQRYSRMRQEAETQAAEVSRRQARVREAPIPENVTKLHAAEYRMQELKANMAVLGKEATAAMAAVESQQQRLTFQRLVSLVEGEKSYHERVAAILGEVETEMVSEKQRKESAPPVIPSTNSSENTKYFLAEATHAFDAASEKELSLGVGDYVVVRKVSPSGWSEGECRGKAGWFPSAYVEKRQRIPNSSATTEVF</sequence>
<dbReference type="Pfam" id="PF14604">
    <property type="entry name" value="SH3_9"/>
    <property type="match status" value="1"/>
</dbReference>
<dbReference type="AlphaFoldDB" id="A0A6A4M5X2"/>
<dbReference type="OrthoDB" id="443981at2759"/>
<dbReference type="Gene3D" id="1.20.1270.60">
    <property type="entry name" value="Arfaptin homology (AH) domain/BAR domain"/>
    <property type="match status" value="1"/>
</dbReference>
<feature type="non-terminal residue" evidence="5">
    <location>
        <position position="1"/>
    </location>
</feature>
<evidence type="ECO:0000256" key="1">
    <source>
        <dbReference type="ARBA" id="ARBA00022443"/>
    </source>
</evidence>
<evidence type="ECO:0000259" key="4">
    <source>
        <dbReference type="PROSITE" id="PS50002"/>
    </source>
</evidence>
<organism evidence="5 6">
    <name type="scientific">Rhododendron williamsianum</name>
    <dbReference type="NCBI Taxonomy" id="262921"/>
    <lineage>
        <taxon>Eukaryota</taxon>
        <taxon>Viridiplantae</taxon>
        <taxon>Streptophyta</taxon>
        <taxon>Embryophyta</taxon>
        <taxon>Tracheophyta</taxon>
        <taxon>Spermatophyta</taxon>
        <taxon>Magnoliopsida</taxon>
        <taxon>eudicotyledons</taxon>
        <taxon>Gunneridae</taxon>
        <taxon>Pentapetalae</taxon>
        <taxon>asterids</taxon>
        <taxon>Ericales</taxon>
        <taxon>Ericaceae</taxon>
        <taxon>Ericoideae</taxon>
        <taxon>Rhodoreae</taxon>
        <taxon>Rhododendron</taxon>
    </lineage>
</organism>
<comment type="caution">
    <text evidence="5">The sequence shown here is derived from an EMBL/GenBank/DDBJ whole genome shotgun (WGS) entry which is preliminary data.</text>
</comment>
<keyword evidence="6" id="KW-1185">Reference proteome</keyword>
<dbReference type="EMBL" id="QEFC01000925">
    <property type="protein sequence ID" value="KAE9461998.1"/>
    <property type="molecule type" value="Genomic_DNA"/>
</dbReference>
<dbReference type="InterPro" id="IPR036028">
    <property type="entry name" value="SH3-like_dom_sf"/>
</dbReference>
<accession>A0A6A4M5X2</accession>
<keyword evidence="1 2" id="KW-0728">SH3 domain</keyword>
<evidence type="ECO:0000313" key="6">
    <source>
        <dbReference type="Proteomes" id="UP000428333"/>
    </source>
</evidence>
<evidence type="ECO:0000256" key="3">
    <source>
        <dbReference type="SAM" id="Coils"/>
    </source>
</evidence>
<proteinExistence type="predicted"/>
<dbReference type="InterPro" id="IPR001452">
    <property type="entry name" value="SH3_domain"/>
</dbReference>